<evidence type="ECO:0000256" key="6">
    <source>
        <dbReference type="PROSITE-ProRule" id="PRU00169"/>
    </source>
</evidence>
<dbReference type="InterPro" id="IPR001789">
    <property type="entry name" value="Sig_transdc_resp-reg_receiver"/>
</dbReference>
<dbReference type="EMBL" id="MCGG01000006">
    <property type="protein sequence ID" value="OEJ69519.1"/>
    <property type="molecule type" value="Genomic_DNA"/>
</dbReference>
<sequence>MAWANDLELRAVNCTTWVHSDPSLLETIIRNLVDNAIKYTDRGKVLIGCRHRDDKLRIEVYDTGLGIAREKRDLIFQDFYQVNNEARQRSQGLGLGLSIVRRMSNLLNCTMGCDSKLGHGSMFWIEVPRSAKELETRETLQPITLNRGNEHIVIIEDDEQVLLGLKSLLESAGYTTQTFHTAQTNTLRGAFIGAAKIPDLIIADYRLDAELTGRDAIEMIRKTLATPIPAFIITGDTAPERLREAKRSGLPILHKPVQPEKLMAMVRQTLSTEPKSYP</sequence>
<evidence type="ECO:0000256" key="4">
    <source>
        <dbReference type="ARBA" id="ARBA00022777"/>
    </source>
</evidence>
<dbReference type="Pfam" id="PF00072">
    <property type="entry name" value="Response_reg"/>
    <property type="match status" value="1"/>
</dbReference>
<dbReference type="CDD" id="cd00156">
    <property type="entry name" value="REC"/>
    <property type="match status" value="1"/>
</dbReference>
<evidence type="ECO:0000256" key="2">
    <source>
        <dbReference type="ARBA" id="ARBA00012438"/>
    </source>
</evidence>
<dbReference type="STRING" id="28181.BEN30_02925"/>
<dbReference type="Gene3D" id="3.30.565.10">
    <property type="entry name" value="Histidine kinase-like ATPase, C-terminal domain"/>
    <property type="match status" value="1"/>
</dbReference>
<dbReference type="FunFam" id="3.30.565.10:FF:000049">
    <property type="entry name" value="Two-component sensor histidine kinase"/>
    <property type="match status" value="1"/>
</dbReference>
<dbReference type="InterPro" id="IPR036890">
    <property type="entry name" value="HATPase_C_sf"/>
</dbReference>
<dbReference type="PRINTS" id="PR00344">
    <property type="entry name" value="BCTRLSENSOR"/>
</dbReference>
<evidence type="ECO:0000259" key="8">
    <source>
        <dbReference type="PROSITE" id="PS50110"/>
    </source>
</evidence>
<dbReference type="InterPro" id="IPR050736">
    <property type="entry name" value="Sensor_HK_Regulatory"/>
</dbReference>
<dbReference type="InterPro" id="IPR005467">
    <property type="entry name" value="His_kinase_dom"/>
</dbReference>
<dbReference type="RefSeq" id="WP_069956529.1">
    <property type="nucleotide sequence ID" value="NZ_MCGG01000006.1"/>
</dbReference>
<comment type="catalytic activity">
    <reaction evidence="1">
        <text>ATP + protein L-histidine = ADP + protein N-phospho-L-histidine.</text>
        <dbReference type="EC" id="2.7.13.3"/>
    </reaction>
</comment>
<accession>A0A1E5QBT4</accession>
<dbReference type="InterPro" id="IPR011006">
    <property type="entry name" value="CheY-like_superfamily"/>
</dbReference>
<dbReference type="AlphaFoldDB" id="A0A1E5QBT4"/>
<dbReference type="PROSITE" id="PS50110">
    <property type="entry name" value="RESPONSE_REGULATORY"/>
    <property type="match status" value="1"/>
</dbReference>
<feature type="domain" description="Histidine kinase" evidence="7">
    <location>
        <begin position="18"/>
        <end position="131"/>
    </location>
</feature>
<dbReference type="SUPFAM" id="SSF55874">
    <property type="entry name" value="ATPase domain of HSP90 chaperone/DNA topoisomerase II/histidine kinase"/>
    <property type="match status" value="1"/>
</dbReference>
<protein>
    <recommendedName>
        <fullName evidence="2">histidine kinase</fullName>
        <ecNumber evidence="2">2.7.13.3</ecNumber>
    </recommendedName>
</protein>
<dbReference type="PANTHER" id="PTHR43711:SF1">
    <property type="entry name" value="HISTIDINE KINASE 1"/>
    <property type="match status" value="1"/>
</dbReference>
<proteinExistence type="predicted"/>
<organism evidence="9 10">
    <name type="scientific">Magnetovibrio blakemorei</name>
    <dbReference type="NCBI Taxonomy" id="28181"/>
    <lineage>
        <taxon>Bacteria</taxon>
        <taxon>Pseudomonadati</taxon>
        <taxon>Pseudomonadota</taxon>
        <taxon>Alphaproteobacteria</taxon>
        <taxon>Rhodospirillales</taxon>
        <taxon>Magnetovibrionaceae</taxon>
        <taxon>Magnetovibrio</taxon>
    </lineage>
</organism>
<dbReference type="Pfam" id="PF02518">
    <property type="entry name" value="HATPase_c"/>
    <property type="match status" value="1"/>
</dbReference>
<feature type="modified residue" description="4-aspartylphosphate" evidence="6">
    <location>
        <position position="204"/>
    </location>
</feature>
<evidence type="ECO:0000256" key="1">
    <source>
        <dbReference type="ARBA" id="ARBA00000085"/>
    </source>
</evidence>
<dbReference type="PANTHER" id="PTHR43711">
    <property type="entry name" value="TWO-COMPONENT HISTIDINE KINASE"/>
    <property type="match status" value="1"/>
</dbReference>
<evidence type="ECO:0000259" key="7">
    <source>
        <dbReference type="PROSITE" id="PS50109"/>
    </source>
</evidence>
<dbReference type="PROSITE" id="PS50109">
    <property type="entry name" value="HIS_KIN"/>
    <property type="match status" value="1"/>
</dbReference>
<keyword evidence="4" id="KW-0418">Kinase</keyword>
<dbReference type="EC" id="2.7.13.3" evidence="2"/>
<evidence type="ECO:0000313" key="9">
    <source>
        <dbReference type="EMBL" id="OEJ69519.1"/>
    </source>
</evidence>
<dbReference type="InterPro" id="IPR004358">
    <property type="entry name" value="Sig_transdc_His_kin-like_C"/>
</dbReference>
<dbReference type="SUPFAM" id="SSF52172">
    <property type="entry name" value="CheY-like"/>
    <property type="match status" value="1"/>
</dbReference>
<gene>
    <name evidence="9" type="ORF">BEN30_02925</name>
</gene>
<keyword evidence="10" id="KW-1185">Reference proteome</keyword>
<keyword evidence="5" id="KW-0902">Two-component regulatory system</keyword>
<dbReference type="SMART" id="SM00448">
    <property type="entry name" value="REC"/>
    <property type="match status" value="1"/>
</dbReference>
<evidence type="ECO:0000256" key="3">
    <source>
        <dbReference type="ARBA" id="ARBA00022679"/>
    </source>
</evidence>
<evidence type="ECO:0000256" key="5">
    <source>
        <dbReference type="ARBA" id="ARBA00023012"/>
    </source>
</evidence>
<dbReference type="Gene3D" id="3.40.50.2300">
    <property type="match status" value="1"/>
</dbReference>
<dbReference type="GO" id="GO:0004673">
    <property type="term" value="F:protein histidine kinase activity"/>
    <property type="evidence" value="ECO:0007669"/>
    <property type="project" value="UniProtKB-EC"/>
</dbReference>
<dbReference type="OrthoDB" id="7267626at2"/>
<dbReference type="SMART" id="SM00387">
    <property type="entry name" value="HATPase_c"/>
    <property type="match status" value="1"/>
</dbReference>
<keyword evidence="3" id="KW-0808">Transferase</keyword>
<reference evidence="10" key="1">
    <citation type="submission" date="2016-07" db="EMBL/GenBank/DDBJ databases">
        <authorList>
            <person name="Florea S."/>
            <person name="Webb J.S."/>
            <person name="Jaromczyk J."/>
            <person name="Schardl C.L."/>
        </authorList>
    </citation>
    <scope>NUCLEOTIDE SEQUENCE [LARGE SCALE GENOMIC DNA]</scope>
    <source>
        <strain evidence="10">MV-1</strain>
    </source>
</reference>
<feature type="domain" description="Response regulatory" evidence="8">
    <location>
        <begin position="151"/>
        <end position="270"/>
    </location>
</feature>
<dbReference type="InterPro" id="IPR003594">
    <property type="entry name" value="HATPase_dom"/>
</dbReference>
<name>A0A1E5QBT4_9PROT</name>
<dbReference type="GO" id="GO:0000160">
    <property type="term" value="P:phosphorelay signal transduction system"/>
    <property type="evidence" value="ECO:0007669"/>
    <property type="project" value="UniProtKB-KW"/>
</dbReference>
<keyword evidence="6" id="KW-0597">Phosphoprotein</keyword>
<comment type="caution">
    <text evidence="9">The sequence shown here is derived from an EMBL/GenBank/DDBJ whole genome shotgun (WGS) entry which is preliminary data.</text>
</comment>
<dbReference type="Proteomes" id="UP000095347">
    <property type="component" value="Unassembled WGS sequence"/>
</dbReference>
<evidence type="ECO:0000313" key="10">
    <source>
        <dbReference type="Proteomes" id="UP000095347"/>
    </source>
</evidence>